<dbReference type="InterPro" id="IPR021354">
    <property type="entry name" value="DUF2975"/>
</dbReference>
<gene>
    <name evidence="2" type="ORF">B0I22_0808</name>
</gene>
<proteinExistence type="predicted"/>
<protein>
    <recommendedName>
        <fullName evidence="4">DUF2975 domain-containing protein</fullName>
    </recommendedName>
</protein>
<sequence length="202" mass="23352">MKKEKYLLFFNKYFLIFASLKTTIMSKTNNFVFWALYVIAWIIFVGLCIEAGGLIVNFVFHLYNPEIIQNLYQKLDLMELYKSNSSAFYNVYSFILIISILKAVLFYTVISLMHKMNLTKPFSDFVAKKISLVSYYALSIGLLSYIAQQVVKNLSHRSFVPDNLNQFLGDSEAFIFMGAVIYIIAEIFKIGVKLQEENDLTV</sequence>
<keyword evidence="1" id="KW-1133">Transmembrane helix</keyword>
<evidence type="ECO:0000256" key="1">
    <source>
        <dbReference type="SAM" id="Phobius"/>
    </source>
</evidence>
<evidence type="ECO:0000313" key="3">
    <source>
        <dbReference type="Proteomes" id="UP000295313"/>
    </source>
</evidence>
<dbReference type="AlphaFoldDB" id="A0A4R8I9G4"/>
<name>A0A4R8I9G4_9FLAO</name>
<dbReference type="Pfam" id="PF11188">
    <property type="entry name" value="DUF2975"/>
    <property type="match status" value="1"/>
</dbReference>
<evidence type="ECO:0000313" key="2">
    <source>
        <dbReference type="EMBL" id="TDX86667.1"/>
    </source>
</evidence>
<feature type="transmembrane region" description="Helical" evidence="1">
    <location>
        <begin position="130"/>
        <end position="147"/>
    </location>
</feature>
<keyword evidence="1" id="KW-0812">Transmembrane</keyword>
<keyword evidence="1" id="KW-0472">Membrane</keyword>
<feature type="transmembrane region" description="Helical" evidence="1">
    <location>
        <begin position="167"/>
        <end position="185"/>
    </location>
</feature>
<comment type="caution">
    <text evidence="2">The sequence shown here is derived from an EMBL/GenBank/DDBJ whole genome shotgun (WGS) entry which is preliminary data.</text>
</comment>
<dbReference type="Proteomes" id="UP000295313">
    <property type="component" value="Unassembled WGS sequence"/>
</dbReference>
<organism evidence="2 3">
    <name type="scientific">Epilithonimonas xixisoli</name>
    <dbReference type="NCBI Taxonomy" id="1476462"/>
    <lineage>
        <taxon>Bacteria</taxon>
        <taxon>Pseudomonadati</taxon>
        <taxon>Bacteroidota</taxon>
        <taxon>Flavobacteriia</taxon>
        <taxon>Flavobacteriales</taxon>
        <taxon>Weeksellaceae</taxon>
        <taxon>Chryseobacterium group</taxon>
        <taxon>Epilithonimonas</taxon>
    </lineage>
</organism>
<accession>A0A4R8I9G4</accession>
<evidence type="ECO:0008006" key="4">
    <source>
        <dbReference type="Google" id="ProtNLM"/>
    </source>
</evidence>
<dbReference type="EMBL" id="SOEO01000001">
    <property type="protein sequence ID" value="TDX86667.1"/>
    <property type="molecule type" value="Genomic_DNA"/>
</dbReference>
<reference evidence="2 3" key="1">
    <citation type="submission" date="2019-03" db="EMBL/GenBank/DDBJ databases">
        <title>Genomic Encyclopedia of Type Strains, Phase III (KMG-III): the genomes of soil and plant-associated and newly described type strains.</title>
        <authorList>
            <person name="Whitman W."/>
        </authorList>
    </citation>
    <scope>NUCLEOTIDE SEQUENCE [LARGE SCALE GENOMIC DNA]</scope>
    <source>
        <strain evidence="2 3">CGMCC 1.12802</strain>
    </source>
</reference>
<keyword evidence="3" id="KW-1185">Reference proteome</keyword>
<feature type="transmembrane region" description="Helical" evidence="1">
    <location>
        <begin position="87"/>
        <end position="110"/>
    </location>
</feature>
<feature type="transmembrane region" description="Helical" evidence="1">
    <location>
        <begin position="31"/>
        <end position="56"/>
    </location>
</feature>